<dbReference type="SMART" id="SM00073">
    <property type="entry name" value="HPT"/>
    <property type="match status" value="1"/>
</dbReference>
<evidence type="ECO:0000313" key="3">
    <source>
        <dbReference type="EMBL" id="VAW75773.1"/>
    </source>
</evidence>
<organism evidence="3">
    <name type="scientific">hydrothermal vent metagenome</name>
    <dbReference type="NCBI Taxonomy" id="652676"/>
    <lineage>
        <taxon>unclassified sequences</taxon>
        <taxon>metagenomes</taxon>
        <taxon>ecological metagenomes</taxon>
    </lineage>
</organism>
<keyword evidence="3" id="KW-0808">Transferase</keyword>
<evidence type="ECO:0000259" key="2">
    <source>
        <dbReference type="PROSITE" id="PS50894"/>
    </source>
</evidence>
<dbReference type="Pfam" id="PF01627">
    <property type="entry name" value="Hpt"/>
    <property type="match status" value="1"/>
</dbReference>
<dbReference type="GO" id="GO:0000160">
    <property type="term" value="P:phosphorelay signal transduction system"/>
    <property type="evidence" value="ECO:0007669"/>
    <property type="project" value="InterPro"/>
</dbReference>
<name>A0A3B0YI23_9ZZZZ</name>
<dbReference type="SUPFAM" id="SSF47226">
    <property type="entry name" value="Histidine-containing phosphotransfer domain, HPT domain"/>
    <property type="match status" value="1"/>
</dbReference>
<feature type="region of interest" description="Disordered" evidence="1">
    <location>
        <begin position="237"/>
        <end position="258"/>
    </location>
</feature>
<protein>
    <submittedName>
        <fullName evidence="3">Signal transduction histidine kinase CheA</fullName>
    </submittedName>
</protein>
<gene>
    <name evidence="3" type="ORF">MNBD_GAMMA14-1585</name>
</gene>
<dbReference type="PANTHER" id="PTHR43395:SF10">
    <property type="entry name" value="CHEMOTAXIS PROTEIN CHEA"/>
    <property type="match status" value="1"/>
</dbReference>
<dbReference type="CDD" id="cd00088">
    <property type="entry name" value="HPT"/>
    <property type="match status" value="1"/>
</dbReference>
<feature type="non-terminal residue" evidence="3">
    <location>
        <position position="258"/>
    </location>
</feature>
<accession>A0A3B0YI23</accession>
<feature type="domain" description="HPt" evidence="2">
    <location>
        <begin position="1"/>
        <end position="105"/>
    </location>
</feature>
<dbReference type="EMBL" id="UOFM01000148">
    <property type="protein sequence ID" value="VAW75773.1"/>
    <property type="molecule type" value="Genomic_DNA"/>
</dbReference>
<dbReference type="InterPro" id="IPR036641">
    <property type="entry name" value="HPT_dom_sf"/>
</dbReference>
<dbReference type="InterPro" id="IPR051315">
    <property type="entry name" value="Bact_Chemotaxis_CheA"/>
</dbReference>
<dbReference type="AlphaFoldDB" id="A0A3B0YI23"/>
<dbReference type="GO" id="GO:0016301">
    <property type="term" value="F:kinase activity"/>
    <property type="evidence" value="ECO:0007669"/>
    <property type="project" value="UniProtKB-KW"/>
</dbReference>
<sequence>MTIDISQFHQVFFEESFEGLEAMENALLDLSQGVEDPELIHLIFRSAHSIKGGSGTFGFTAVANFTHVMETLLDQMREGEREVTKDALNLLLESGDVLRDMLEAARDDGEFNAERATTIQSNLEAMLGNSTDANAQTVEPADTGNGANGWLIDFKPYTELLKTGNDPVRMFRELAELGELQVEVATDALPVFEDFDPEECHLSWKLTLTGDVSREQLDEIFEWVDGDCDLSIEPLTGEQNDVAETTPSVSVQENSTDA</sequence>
<dbReference type="Gene3D" id="1.20.120.160">
    <property type="entry name" value="HPT domain"/>
    <property type="match status" value="1"/>
</dbReference>
<reference evidence="3" key="1">
    <citation type="submission" date="2018-06" db="EMBL/GenBank/DDBJ databases">
        <authorList>
            <person name="Zhirakovskaya E."/>
        </authorList>
    </citation>
    <scope>NUCLEOTIDE SEQUENCE</scope>
</reference>
<keyword evidence="3" id="KW-0418">Kinase</keyword>
<dbReference type="PROSITE" id="PS50894">
    <property type="entry name" value="HPT"/>
    <property type="match status" value="1"/>
</dbReference>
<dbReference type="InterPro" id="IPR008207">
    <property type="entry name" value="Sig_transdc_His_kin_Hpt_dom"/>
</dbReference>
<proteinExistence type="predicted"/>
<dbReference type="PANTHER" id="PTHR43395">
    <property type="entry name" value="SENSOR HISTIDINE KINASE CHEA"/>
    <property type="match status" value="1"/>
</dbReference>
<evidence type="ECO:0000256" key="1">
    <source>
        <dbReference type="SAM" id="MobiDB-lite"/>
    </source>
</evidence>